<protein>
    <submittedName>
        <fullName evidence="2">Enhancin-like peptidase M60 family</fullName>
    </submittedName>
</protein>
<comment type="caution">
    <text evidence="2">The sequence shown here is derived from an EMBL/GenBank/DDBJ whole genome shotgun (WGS) entry which is preliminary data.</text>
</comment>
<dbReference type="Proteomes" id="UP000273898">
    <property type="component" value="Unassembled WGS sequence"/>
</dbReference>
<keyword evidence="5" id="KW-1185">Reference proteome</keyword>
<accession>A0A497YG56</accession>
<dbReference type="Gene3D" id="2.60.120.1250">
    <property type="entry name" value="Peptidase M60, enhancin-like domain 1"/>
    <property type="match status" value="1"/>
</dbReference>
<dbReference type="EMBL" id="RCCK01000010">
    <property type="protein sequence ID" value="RLJ80379.1"/>
    <property type="molecule type" value="Genomic_DNA"/>
</dbReference>
<dbReference type="InterPro" id="IPR031161">
    <property type="entry name" value="Peptidase_M60_dom"/>
</dbReference>
<evidence type="ECO:0000313" key="4">
    <source>
        <dbReference type="Proteomes" id="UP000273898"/>
    </source>
</evidence>
<dbReference type="EMBL" id="SOPX01000002">
    <property type="protein sequence ID" value="TFB31649.1"/>
    <property type="molecule type" value="Genomic_DNA"/>
</dbReference>
<dbReference type="PROSITE" id="PS51723">
    <property type="entry name" value="PEPTIDASE_M60"/>
    <property type="match status" value="1"/>
</dbReference>
<gene>
    <name evidence="2" type="ORF">BCL90_1142</name>
    <name evidence="3" type="ORF">E3V97_13785</name>
</gene>
<dbReference type="OrthoDB" id="606623at2"/>
<dbReference type="Gene3D" id="3.40.390.80">
    <property type="entry name" value="Peptidase M60, enhancin-like domain 2"/>
    <property type="match status" value="1"/>
</dbReference>
<dbReference type="Proteomes" id="UP000297429">
    <property type="component" value="Unassembled WGS sequence"/>
</dbReference>
<dbReference type="GO" id="GO:0005886">
    <property type="term" value="C:plasma membrane"/>
    <property type="evidence" value="ECO:0007669"/>
    <property type="project" value="TreeGrafter"/>
</dbReference>
<dbReference type="Pfam" id="PF17291">
    <property type="entry name" value="M60-like_N"/>
    <property type="match status" value="1"/>
</dbReference>
<evidence type="ECO:0000313" key="3">
    <source>
        <dbReference type="EMBL" id="TFB31649.1"/>
    </source>
</evidence>
<dbReference type="GO" id="GO:0090314">
    <property type="term" value="P:positive regulation of protein targeting to membrane"/>
    <property type="evidence" value="ECO:0007669"/>
    <property type="project" value="TreeGrafter"/>
</dbReference>
<evidence type="ECO:0000313" key="5">
    <source>
        <dbReference type="Proteomes" id="UP000297429"/>
    </source>
</evidence>
<dbReference type="AlphaFoldDB" id="A0A497YG56"/>
<sequence>MPDTGKFVSAFYTTNEEPNIVATHRLAPQVEVLTTIIMTSTLGKGQIFAIGSSAYFESKLLSDQNVQKLLKNILENASTQPNKLKVAVTKSADPALISFLKANKARVYFTENAKFQPNTSLFFLTEDVKNTTAQQKIEKYIRDGGQLIYGSPYPGIFKHRDHTKSYLNDLVKINSLLSKAGIFNAYTLIQANHINDTLNLKDVPFYLSVKAIFKQLANPAFKDIDPTEYAYGIEPNLELTFSNNADTSQIIKKLKSILVISDTLAVPTLKNPLDISTPAKKAGYKFSKYLFDKSHNVDKATDFVYPESKVFPGEVPKNAKRTTEFIDIAVKVGSQGLADPYPNYFRLHSTGVYVPAGEKVRVVIDPKYKTQYLKAQIGIHNDDLKHTDNLVRSGFDLTRSFELEKDTTTVFSPYGGLLYIRIPDSSTLKSISIIANGVVKAPYYKLEKNNLTEWASIKNNPAPWTELATDKIILTVPTYRIKNLENPESLLKLWNQIMDADADLAVISQTRTHPERIIIDNQVAYGYMFTIWDKIVAPDDESCELMLNEKILKEKGSWGHFHELGHRHQFWGLDMDEVSEVTTNLYTIYVYDKVLKKGLYNHDGIASRDKVKEKIHNYLQNKPTFEKWGKSPFTALCMYIQIIEHFGWESIIKANKIYREMDPRKYYQNRLDNQQRIDLWYTTICKTTNTNLSSFFEIWKIPLSEKAKAEMHHYKTWIPQEFVTYLPH</sequence>
<reference evidence="3 5" key="2">
    <citation type="submission" date="2019-03" db="EMBL/GenBank/DDBJ databases">
        <authorList>
            <person name="He R.-H."/>
        </authorList>
    </citation>
    <scope>NUCLEOTIDE SEQUENCE [LARGE SCALE GENOMIC DNA]</scope>
    <source>
        <strain evidence="3 5">DSM 19624</strain>
    </source>
</reference>
<dbReference type="Pfam" id="PF13402">
    <property type="entry name" value="Peptidase_M60"/>
    <property type="match status" value="1"/>
</dbReference>
<dbReference type="SMART" id="SM01276">
    <property type="entry name" value="M60-like"/>
    <property type="match status" value="1"/>
</dbReference>
<dbReference type="InterPro" id="IPR035423">
    <property type="entry name" value="M60-like_N"/>
</dbReference>
<name>A0A497YG56_9SPHI</name>
<evidence type="ECO:0000313" key="2">
    <source>
        <dbReference type="EMBL" id="RLJ80379.1"/>
    </source>
</evidence>
<feature type="domain" description="Peptidase M60" evidence="1">
    <location>
        <begin position="345"/>
        <end position="647"/>
    </location>
</feature>
<dbReference type="PANTHER" id="PTHR15730:SF5">
    <property type="entry name" value="SI:CH211-210B2.2-RELATED"/>
    <property type="match status" value="1"/>
</dbReference>
<dbReference type="PANTHER" id="PTHR15730">
    <property type="entry name" value="EXPERIMENTAL AUTOIMMUNE PROSTATITIS ANTIGEN 2-RELATED"/>
    <property type="match status" value="1"/>
</dbReference>
<dbReference type="RefSeq" id="WP_121282979.1">
    <property type="nucleotide sequence ID" value="NZ_RCCK01000010.1"/>
</dbReference>
<proteinExistence type="predicted"/>
<evidence type="ECO:0000259" key="1">
    <source>
        <dbReference type="PROSITE" id="PS51723"/>
    </source>
</evidence>
<dbReference type="Gene3D" id="1.10.390.30">
    <property type="entry name" value="Peptidase M60, enhancin-like domain 3"/>
    <property type="match status" value="1"/>
</dbReference>
<dbReference type="GO" id="GO:0044325">
    <property type="term" value="F:transmembrane transporter binding"/>
    <property type="evidence" value="ECO:0007669"/>
    <property type="project" value="TreeGrafter"/>
</dbReference>
<dbReference type="InterPro" id="IPR051244">
    <property type="entry name" value="TCAF"/>
</dbReference>
<reference evidence="2 4" key="1">
    <citation type="submission" date="2018-10" db="EMBL/GenBank/DDBJ databases">
        <title>Genomic Encyclopedia of Archaeal and Bacterial Type Strains, Phase II (KMG-II): from individual species to whole genera.</title>
        <authorList>
            <person name="Goeker M."/>
        </authorList>
    </citation>
    <scope>NUCLEOTIDE SEQUENCE [LARGE SCALE GENOMIC DNA]</scope>
    <source>
        <strain evidence="2 4">DSM 19624</strain>
    </source>
</reference>
<organism evidence="2 4">
    <name type="scientific">Pedobacter alluvionis</name>
    <dbReference type="NCBI Taxonomy" id="475253"/>
    <lineage>
        <taxon>Bacteria</taxon>
        <taxon>Pseudomonadati</taxon>
        <taxon>Bacteroidota</taxon>
        <taxon>Sphingobacteriia</taxon>
        <taxon>Sphingobacteriales</taxon>
        <taxon>Sphingobacteriaceae</taxon>
        <taxon>Pedobacter</taxon>
    </lineage>
</organism>
<dbReference type="InterPro" id="IPR042279">
    <property type="entry name" value="Pep_M60_3"/>
</dbReference>